<reference evidence="1" key="1">
    <citation type="journal article" date="2020" name="Stud. Mycol.">
        <title>101 Dothideomycetes genomes: a test case for predicting lifestyles and emergence of pathogens.</title>
        <authorList>
            <person name="Haridas S."/>
            <person name="Albert R."/>
            <person name="Binder M."/>
            <person name="Bloem J."/>
            <person name="Labutti K."/>
            <person name="Salamov A."/>
            <person name="Andreopoulos B."/>
            <person name="Baker S."/>
            <person name="Barry K."/>
            <person name="Bills G."/>
            <person name="Bluhm B."/>
            <person name="Cannon C."/>
            <person name="Castanera R."/>
            <person name="Culley D."/>
            <person name="Daum C."/>
            <person name="Ezra D."/>
            <person name="Gonzalez J."/>
            <person name="Henrissat B."/>
            <person name="Kuo A."/>
            <person name="Liang C."/>
            <person name="Lipzen A."/>
            <person name="Lutzoni F."/>
            <person name="Magnuson J."/>
            <person name="Mondo S."/>
            <person name="Nolan M."/>
            <person name="Ohm R."/>
            <person name="Pangilinan J."/>
            <person name="Park H.-J."/>
            <person name="Ramirez L."/>
            <person name="Alfaro M."/>
            <person name="Sun H."/>
            <person name="Tritt A."/>
            <person name="Yoshinaga Y."/>
            <person name="Zwiers L.-H."/>
            <person name="Turgeon B."/>
            <person name="Goodwin S."/>
            <person name="Spatafora J."/>
            <person name="Crous P."/>
            <person name="Grigoriev I."/>
        </authorList>
    </citation>
    <scope>NUCLEOTIDE SEQUENCE</scope>
    <source>
        <strain evidence="1">CBS 113389</strain>
    </source>
</reference>
<evidence type="ECO:0000313" key="1">
    <source>
        <dbReference type="EMBL" id="KAF2484878.1"/>
    </source>
</evidence>
<evidence type="ECO:0000313" key="2">
    <source>
        <dbReference type="Proteomes" id="UP000799767"/>
    </source>
</evidence>
<dbReference type="Proteomes" id="UP000799767">
    <property type="component" value="Unassembled WGS sequence"/>
</dbReference>
<organism evidence="1 2">
    <name type="scientific">Neohortaea acidophila</name>
    <dbReference type="NCBI Taxonomy" id="245834"/>
    <lineage>
        <taxon>Eukaryota</taxon>
        <taxon>Fungi</taxon>
        <taxon>Dikarya</taxon>
        <taxon>Ascomycota</taxon>
        <taxon>Pezizomycotina</taxon>
        <taxon>Dothideomycetes</taxon>
        <taxon>Dothideomycetidae</taxon>
        <taxon>Mycosphaerellales</taxon>
        <taxon>Teratosphaeriaceae</taxon>
        <taxon>Neohortaea</taxon>
    </lineage>
</organism>
<dbReference type="RefSeq" id="XP_033591447.1">
    <property type="nucleotide sequence ID" value="XM_033738840.1"/>
</dbReference>
<dbReference type="AlphaFoldDB" id="A0A6A6PXI1"/>
<accession>A0A6A6PXI1</accession>
<protein>
    <submittedName>
        <fullName evidence="1">Uncharacterized protein</fullName>
    </submittedName>
</protein>
<dbReference type="EMBL" id="MU001633">
    <property type="protein sequence ID" value="KAF2484878.1"/>
    <property type="molecule type" value="Genomic_DNA"/>
</dbReference>
<keyword evidence="2" id="KW-1185">Reference proteome</keyword>
<name>A0A6A6PXI1_9PEZI</name>
<dbReference type="GeneID" id="54479841"/>
<gene>
    <name evidence="1" type="ORF">BDY17DRAFT_92918</name>
</gene>
<proteinExistence type="predicted"/>
<sequence length="199" mass="22828">MATYLLFCTADIAPEVLDTLLSTPKHDSFSLVRNPEQSAFDLQPTKTPVAPFNTGFANWTSEQIRKFVTKHLPDTPNGSNLVPGVYALLDARGGRDGTIVIGHSYSPLLERDVDTMTEEEREEWEEAVESHDYDNDEDLEWWEWRVTFDDSWHLTTLLDFESDSTRLLYDRDFVASHTDANGVFQMTRAWKEFTRGEGD</sequence>
<dbReference type="OrthoDB" id="4456803at2759"/>